<dbReference type="EMBL" id="BAAAZR010000040">
    <property type="protein sequence ID" value="GAA3838149.1"/>
    <property type="molecule type" value="Genomic_DNA"/>
</dbReference>
<name>A0ABP7J9C6_9ACTN</name>
<evidence type="ECO:0000313" key="1">
    <source>
        <dbReference type="EMBL" id="GAA3838149.1"/>
    </source>
</evidence>
<reference evidence="2" key="1">
    <citation type="journal article" date="2019" name="Int. J. Syst. Evol. Microbiol.">
        <title>The Global Catalogue of Microorganisms (GCM) 10K type strain sequencing project: providing services to taxonomists for standard genome sequencing and annotation.</title>
        <authorList>
            <consortium name="The Broad Institute Genomics Platform"/>
            <consortium name="The Broad Institute Genome Sequencing Center for Infectious Disease"/>
            <person name="Wu L."/>
            <person name="Ma J."/>
        </authorList>
    </citation>
    <scope>NUCLEOTIDE SEQUENCE [LARGE SCALE GENOMIC DNA]</scope>
    <source>
        <strain evidence="2">JCM 16908</strain>
    </source>
</reference>
<dbReference type="InterPro" id="IPR007822">
    <property type="entry name" value="LANC-like"/>
</dbReference>
<sequence>MDTNSDAMKLALRVAERLGNLDIIGAGPGPDGSGEYPPATLSGGDLGVALALLHAGEALDDEVHLSAAHTLLRRAARSTAHRPLKHPGLWTGTAGFAWVLAEFTRREPRYLGTLHRVATDLSAQVLAEPLHVPSRKLYDYDMVSGSAGQLAALLAVADVADAADEDLRTALRKAAEHLVEHLMAVTSLDEDGLPLWFVPPHLYSHVEWRTASQPHGFYDLGFAHGLPGVLAALCRAEAEGYGGGAIPGRVAEITGWLARLALRDETGPSWPAAFPVRPGTREPMIESVAPGRAAWCYGPEGVTAALLPAAVTIGAPDVYADAVAALERAARTPSRERGCFSPTLCHGHAGLLTMYTRAHTQTGRPAFAAARDTQVAELEALADDEHAFIFADEPERGSIIQNRGLLEGAAGVMLALLGAAGAVQWDEILLLTPAGSGVMAGTARAGERAAP</sequence>
<organism evidence="1 2">
    <name type="scientific">Sphaerisporangium flaviroseum</name>
    <dbReference type="NCBI Taxonomy" id="509199"/>
    <lineage>
        <taxon>Bacteria</taxon>
        <taxon>Bacillati</taxon>
        <taxon>Actinomycetota</taxon>
        <taxon>Actinomycetes</taxon>
        <taxon>Streptosporangiales</taxon>
        <taxon>Streptosporangiaceae</taxon>
        <taxon>Sphaerisporangium</taxon>
    </lineage>
</organism>
<dbReference type="SMART" id="SM01260">
    <property type="entry name" value="LANC_like"/>
    <property type="match status" value="1"/>
</dbReference>
<dbReference type="CDD" id="cd04793">
    <property type="entry name" value="LanC"/>
    <property type="match status" value="1"/>
</dbReference>
<dbReference type="PRINTS" id="PR01950">
    <property type="entry name" value="LANCSUPER"/>
</dbReference>
<dbReference type="RefSeq" id="WP_344950683.1">
    <property type="nucleotide sequence ID" value="NZ_BAAAZR010000040.1"/>
</dbReference>
<dbReference type="PRINTS" id="PR01955">
    <property type="entry name" value="LANCFRANKIA"/>
</dbReference>
<accession>A0ABP7J9C6</accession>
<dbReference type="Proteomes" id="UP001500888">
    <property type="component" value="Unassembled WGS sequence"/>
</dbReference>
<evidence type="ECO:0000313" key="2">
    <source>
        <dbReference type="Proteomes" id="UP001500888"/>
    </source>
</evidence>
<proteinExistence type="predicted"/>
<gene>
    <name evidence="1" type="ORF">GCM10022226_70480</name>
</gene>
<dbReference type="Pfam" id="PF05147">
    <property type="entry name" value="LANC_like"/>
    <property type="match status" value="1"/>
</dbReference>
<dbReference type="SUPFAM" id="SSF158745">
    <property type="entry name" value="LanC-like"/>
    <property type="match status" value="1"/>
</dbReference>
<dbReference type="InterPro" id="IPR033889">
    <property type="entry name" value="LanC"/>
</dbReference>
<protein>
    <submittedName>
        <fullName evidence="1">Lanthionine synthetase C family protein</fullName>
    </submittedName>
</protein>
<comment type="caution">
    <text evidence="1">The sequence shown here is derived from an EMBL/GenBank/DDBJ whole genome shotgun (WGS) entry which is preliminary data.</text>
</comment>
<dbReference type="Gene3D" id="1.50.10.20">
    <property type="match status" value="1"/>
</dbReference>
<keyword evidence="2" id="KW-1185">Reference proteome</keyword>